<sequence length="330" mass="36232">MPYGEFPMIVGDIVEKKSHGVGFLMKANILEDDKTILSTRSGEVAFYEFAFHAVLRFPIHLSLGGSCTSITFVPLSSSPTRGEALSAQWWYGDISSAPCLSTSASVYIAFQKPKSKFGMALLQGEVGKNHNQGVCQQCQGMEEKVLLHLRGCLGIFPKYISRRRSFAGKHCNKLPILTGLKVWRLKRVFRKLGPGGFFQAQVVLDSKTFKKCFPIDSKMMGSSGGDNTEDKSVEEATVVSSDEAMLKGNQFKEKHPRDEVLDIPPSETRSKGKEAMPPSKAKEEGKVHGDAQHGSEQESNTVNGSKGGHLGQPRYHYGAQSLYSKKSLHG</sequence>
<evidence type="ECO:0000313" key="2">
    <source>
        <dbReference type="EMBL" id="GFY87605.1"/>
    </source>
</evidence>
<proteinExistence type="predicted"/>
<dbReference type="EMBL" id="BJWL01000005">
    <property type="protein sequence ID" value="GFY87605.1"/>
    <property type="molecule type" value="Genomic_DNA"/>
</dbReference>
<evidence type="ECO:0000313" key="3">
    <source>
        <dbReference type="Proteomes" id="UP000585474"/>
    </source>
</evidence>
<feature type="compositionally biased region" description="Basic and acidic residues" evidence="1">
    <location>
        <begin position="268"/>
        <end position="296"/>
    </location>
</feature>
<accession>A0A7J0EMA2</accession>
<protein>
    <submittedName>
        <fullName evidence="2">RNA-binding (RRM/RBD/RNP motifs) family protein</fullName>
    </submittedName>
</protein>
<reference evidence="2 3" key="1">
    <citation type="submission" date="2019-07" db="EMBL/GenBank/DDBJ databases">
        <title>De Novo Assembly of kiwifruit Actinidia rufa.</title>
        <authorList>
            <person name="Sugita-Konishi S."/>
            <person name="Sato K."/>
            <person name="Mori E."/>
            <person name="Abe Y."/>
            <person name="Kisaki G."/>
            <person name="Hamano K."/>
            <person name="Suezawa K."/>
            <person name="Otani M."/>
            <person name="Fukuda T."/>
            <person name="Manabe T."/>
            <person name="Gomi K."/>
            <person name="Tabuchi M."/>
            <person name="Akimitsu K."/>
            <person name="Kataoka I."/>
        </authorList>
    </citation>
    <scope>NUCLEOTIDE SEQUENCE [LARGE SCALE GENOMIC DNA]</scope>
    <source>
        <strain evidence="3">cv. Fuchu</strain>
    </source>
</reference>
<evidence type="ECO:0000256" key="1">
    <source>
        <dbReference type="SAM" id="MobiDB-lite"/>
    </source>
</evidence>
<organism evidence="2 3">
    <name type="scientific">Actinidia rufa</name>
    <dbReference type="NCBI Taxonomy" id="165716"/>
    <lineage>
        <taxon>Eukaryota</taxon>
        <taxon>Viridiplantae</taxon>
        <taxon>Streptophyta</taxon>
        <taxon>Embryophyta</taxon>
        <taxon>Tracheophyta</taxon>
        <taxon>Spermatophyta</taxon>
        <taxon>Magnoliopsida</taxon>
        <taxon>eudicotyledons</taxon>
        <taxon>Gunneridae</taxon>
        <taxon>Pentapetalae</taxon>
        <taxon>asterids</taxon>
        <taxon>Ericales</taxon>
        <taxon>Actinidiaceae</taxon>
        <taxon>Actinidia</taxon>
    </lineage>
</organism>
<dbReference type="OrthoDB" id="687305at2759"/>
<dbReference type="AlphaFoldDB" id="A0A7J0EMA2"/>
<feature type="compositionally biased region" description="Basic and acidic residues" evidence="1">
    <location>
        <begin position="250"/>
        <end position="260"/>
    </location>
</feature>
<name>A0A7J0EMA2_9ERIC</name>
<feature type="region of interest" description="Disordered" evidence="1">
    <location>
        <begin position="220"/>
        <end position="239"/>
    </location>
</feature>
<comment type="caution">
    <text evidence="2">The sequence shown here is derived from an EMBL/GenBank/DDBJ whole genome shotgun (WGS) entry which is preliminary data.</text>
</comment>
<dbReference type="Proteomes" id="UP000585474">
    <property type="component" value="Unassembled WGS sequence"/>
</dbReference>
<feature type="region of interest" description="Disordered" evidence="1">
    <location>
        <begin position="244"/>
        <end position="330"/>
    </location>
</feature>
<gene>
    <name evidence="2" type="ORF">Acr_05g0012440</name>
</gene>
<keyword evidence="3" id="KW-1185">Reference proteome</keyword>